<evidence type="ECO:0000256" key="11">
    <source>
        <dbReference type="RuleBase" id="RU363034"/>
    </source>
</evidence>
<keyword evidence="2 11" id="KW-0645">Protease</keyword>
<dbReference type="PROSITE" id="PS50240">
    <property type="entry name" value="TRYPSIN_DOM"/>
    <property type="match status" value="1"/>
</dbReference>
<dbReference type="Gene3D" id="2.40.10.10">
    <property type="entry name" value="Trypsin-like serine proteases"/>
    <property type="match status" value="1"/>
</dbReference>
<dbReference type="Proteomes" id="UP001497472">
    <property type="component" value="Unassembled WGS sequence"/>
</dbReference>
<dbReference type="InterPro" id="IPR001314">
    <property type="entry name" value="Peptidase_S1A"/>
</dbReference>
<evidence type="ECO:0000259" key="13">
    <source>
        <dbReference type="PROSITE" id="PS50240"/>
    </source>
</evidence>
<dbReference type="Pfam" id="PF00089">
    <property type="entry name" value="Trypsin"/>
    <property type="match status" value="1"/>
</dbReference>
<keyword evidence="4" id="KW-0222">Digestion</keyword>
<dbReference type="CDD" id="cd00190">
    <property type="entry name" value="Tryp_SPc"/>
    <property type="match status" value="1"/>
</dbReference>
<protein>
    <recommendedName>
        <fullName evidence="10">trypsin</fullName>
        <ecNumber evidence="10">3.4.21.4</ecNumber>
    </recommendedName>
</protein>
<evidence type="ECO:0000313" key="14">
    <source>
        <dbReference type="EMBL" id="CAK1547644.1"/>
    </source>
</evidence>
<evidence type="ECO:0000256" key="3">
    <source>
        <dbReference type="ARBA" id="ARBA00022729"/>
    </source>
</evidence>
<dbReference type="SMART" id="SM00020">
    <property type="entry name" value="Tryp_SPc"/>
    <property type="match status" value="1"/>
</dbReference>
<dbReference type="InterPro" id="IPR050430">
    <property type="entry name" value="Peptidase_S1"/>
</dbReference>
<dbReference type="GO" id="GO:0006508">
    <property type="term" value="P:proteolysis"/>
    <property type="evidence" value="ECO:0007669"/>
    <property type="project" value="UniProtKB-KW"/>
</dbReference>
<evidence type="ECO:0000256" key="6">
    <source>
        <dbReference type="ARBA" id="ARBA00022825"/>
    </source>
</evidence>
<evidence type="ECO:0000256" key="8">
    <source>
        <dbReference type="ARBA" id="ARBA00023157"/>
    </source>
</evidence>
<dbReference type="PANTHER" id="PTHR24276:SF97">
    <property type="entry name" value="GH13245P2-RELATED"/>
    <property type="match status" value="1"/>
</dbReference>
<proteinExistence type="inferred from homology"/>
<name>A0AAV1JFA5_9NEOP</name>
<evidence type="ECO:0000256" key="12">
    <source>
        <dbReference type="SAM" id="SignalP"/>
    </source>
</evidence>
<dbReference type="PROSITE" id="PS00134">
    <property type="entry name" value="TRYPSIN_HIS"/>
    <property type="match status" value="1"/>
</dbReference>
<dbReference type="SUPFAM" id="SSF50494">
    <property type="entry name" value="Trypsin-like serine proteases"/>
    <property type="match status" value="1"/>
</dbReference>
<keyword evidence="5 11" id="KW-0378">Hydrolase</keyword>
<dbReference type="InterPro" id="IPR043504">
    <property type="entry name" value="Peptidase_S1_PA_chymotrypsin"/>
</dbReference>
<feature type="chain" id="PRO_5043471832" description="trypsin" evidence="12">
    <location>
        <begin position="17"/>
        <end position="262"/>
    </location>
</feature>
<keyword evidence="8" id="KW-1015">Disulfide bond</keyword>
<comment type="similarity">
    <text evidence="1">Belongs to the peptidase S1 family.</text>
</comment>
<dbReference type="PRINTS" id="PR00722">
    <property type="entry name" value="CHYMOTRYPSIN"/>
</dbReference>
<feature type="domain" description="Peptidase S1" evidence="13">
    <location>
        <begin position="24"/>
        <end position="249"/>
    </location>
</feature>
<gene>
    <name evidence="14" type="ORF">LNINA_LOCUS7104</name>
</gene>
<comment type="catalytic activity">
    <reaction evidence="9">
        <text>Preferential cleavage: Arg-|-Xaa, Lys-|-Xaa.</text>
        <dbReference type="EC" id="3.4.21.4"/>
    </reaction>
</comment>
<dbReference type="FunFam" id="2.40.10.10:FF:000077">
    <property type="entry name" value="Predicted protein"/>
    <property type="match status" value="1"/>
</dbReference>
<evidence type="ECO:0000256" key="9">
    <source>
        <dbReference type="ARBA" id="ARBA00036320"/>
    </source>
</evidence>
<keyword evidence="7" id="KW-0865">Zymogen</keyword>
<evidence type="ECO:0000256" key="7">
    <source>
        <dbReference type="ARBA" id="ARBA00023145"/>
    </source>
</evidence>
<dbReference type="PROSITE" id="PS00135">
    <property type="entry name" value="TRYPSIN_SER"/>
    <property type="match status" value="1"/>
</dbReference>
<dbReference type="InterPro" id="IPR001254">
    <property type="entry name" value="Trypsin_dom"/>
</dbReference>
<comment type="caution">
    <text evidence="14">The sequence shown here is derived from an EMBL/GenBank/DDBJ whole genome shotgun (WGS) entry which is preliminary data.</text>
</comment>
<evidence type="ECO:0000256" key="1">
    <source>
        <dbReference type="ARBA" id="ARBA00007664"/>
    </source>
</evidence>
<dbReference type="GO" id="GO:0007586">
    <property type="term" value="P:digestion"/>
    <property type="evidence" value="ECO:0007669"/>
    <property type="project" value="UniProtKB-KW"/>
</dbReference>
<dbReference type="PANTHER" id="PTHR24276">
    <property type="entry name" value="POLYSERASE-RELATED"/>
    <property type="match status" value="1"/>
</dbReference>
<dbReference type="EC" id="3.4.21.4" evidence="10"/>
<evidence type="ECO:0000256" key="4">
    <source>
        <dbReference type="ARBA" id="ARBA00022757"/>
    </source>
</evidence>
<sequence length="262" mass="28310">MLLLFCLLVFVGCSVSTPAQDTRIVGGEDVDIMDVPYQVSLTFRGRHTCGGAIVANDLVVTAAHCLIGSYPRDLKVRVGSSSSRTGGELYQVGDYVYHSNFTYNKMDCDVGLLWLEKPLEFNERVAPIDLYEQGLEIDDGEETIITGWGNLREGGGSPKTLQIVSVPKVNQDACGNAYSPLYKITPSMLCAGLPEGGKDACQGDSGGPLVHDGKLAGVVSWGLGCARPKYPGVYAKVSALRSWLDDNATYLRLKHIFRGPLM</sequence>
<dbReference type="EMBL" id="CAVLEF010000009">
    <property type="protein sequence ID" value="CAK1547644.1"/>
    <property type="molecule type" value="Genomic_DNA"/>
</dbReference>
<feature type="signal peptide" evidence="12">
    <location>
        <begin position="1"/>
        <end position="16"/>
    </location>
</feature>
<reference evidence="14 15" key="1">
    <citation type="submission" date="2023-11" db="EMBL/GenBank/DDBJ databases">
        <authorList>
            <person name="Okamura Y."/>
        </authorList>
    </citation>
    <scope>NUCLEOTIDE SEQUENCE [LARGE SCALE GENOMIC DNA]</scope>
</reference>
<evidence type="ECO:0000256" key="10">
    <source>
        <dbReference type="ARBA" id="ARBA00038868"/>
    </source>
</evidence>
<dbReference type="InterPro" id="IPR009003">
    <property type="entry name" value="Peptidase_S1_PA"/>
</dbReference>
<accession>A0AAV1JFA5</accession>
<evidence type="ECO:0000256" key="2">
    <source>
        <dbReference type="ARBA" id="ARBA00022670"/>
    </source>
</evidence>
<keyword evidence="15" id="KW-1185">Reference proteome</keyword>
<dbReference type="InterPro" id="IPR033116">
    <property type="entry name" value="TRYPSIN_SER"/>
</dbReference>
<keyword evidence="3 12" id="KW-0732">Signal</keyword>
<evidence type="ECO:0000313" key="15">
    <source>
        <dbReference type="Proteomes" id="UP001497472"/>
    </source>
</evidence>
<dbReference type="GO" id="GO:0004252">
    <property type="term" value="F:serine-type endopeptidase activity"/>
    <property type="evidence" value="ECO:0007669"/>
    <property type="project" value="UniProtKB-EC"/>
</dbReference>
<organism evidence="14 15">
    <name type="scientific">Leptosia nina</name>
    <dbReference type="NCBI Taxonomy" id="320188"/>
    <lineage>
        <taxon>Eukaryota</taxon>
        <taxon>Metazoa</taxon>
        <taxon>Ecdysozoa</taxon>
        <taxon>Arthropoda</taxon>
        <taxon>Hexapoda</taxon>
        <taxon>Insecta</taxon>
        <taxon>Pterygota</taxon>
        <taxon>Neoptera</taxon>
        <taxon>Endopterygota</taxon>
        <taxon>Lepidoptera</taxon>
        <taxon>Glossata</taxon>
        <taxon>Ditrysia</taxon>
        <taxon>Papilionoidea</taxon>
        <taxon>Pieridae</taxon>
        <taxon>Pierinae</taxon>
        <taxon>Leptosia</taxon>
    </lineage>
</organism>
<dbReference type="InterPro" id="IPR018114">
    <property type="entry name" value="TRYPSIN_HIS"/>
</dbReference>
<keyword evidence="6 11" id="KW-0720">Serine protease</keyword>
<evidence type="ECO:0000256" key="5">
    <source>
        <dbReference type="ARBA" id="ARBA00022801"/>
    </source>
</evidence>
<dbReference type="AlphaFoldDB" id="A0AAV1JFA5"/>